<sequence length="182" mass="20335">MRRRKRGALMTAKAGPDAAPAEDDVLVRCLGDFVRHFMGPVTVVRGYTNRVTKPACPDYVLITPMAAARLATNLHLWHADKDALGVTMPTQRRVQVDFYGRQSGTQARTAATLLCDAVGCDFLRPYGVAPLYVTDPQDISQPDGREQWDHRWMIDVILQANVSRTVPQEYFTDLNLSLHPQA</sequence>
<name>A0A9D2HFJ6_9BACT</name>
<proteinExistence type="predicted"/>
<protein>
    <recommendedName>
        <fullName evidence="1">Phage neck terminator protein gp12-like domain-containing protein</fullName>
    </recommendedName>
</protein>
<reference evidence="2" key="1">
    <citation type="journal article" date="2021" name="PeerJ">
        <title>Extensive microbial diversity within the chicken gut microbiome revealed by metagenomics and culture.</title>
        <authorList>
            <person name="Gilroy R."/>
            <person name="Ravi A."/>
            <person name="Getino M."/>
            <person name="Pursley I."/>
            <person name="Horton D.L."/>
            <person name="Alikhan N.F."/>
            <person name="Baker D."/>
            <person name="Gharbi K."/>
            <person name="Hall N."/>
            <person name="Watson M."/>
            <person name="Adriaenssens E.M."/>
            <person name="Foster-Nyarko E."/>
            <person name="Jarju S."/>
            <person name="Secka A."/>
            <person name="Antonio M."/>
            <person name="Oren A."/>
            <person name="Chaudhuri R.R."/>
            <person name="La Ragione R."/>
            <person name="Hildebrand F."/>
            <person name="Pallen M.J."/>
        </authorList>
    </citation>
    <scope>NUCLEOTIDE SEQUENCE</scope>
    <source>
        <strain evidence="2">CHK186-16707</strain>
    </source>
</reference>
<organism evidence="2 3">
    <name type="scientific">Candidatus Mailhella merdigallinarum</name>
    <dbReference type="NCBI Taxonomy" id="2838658"/>
    <lineage>
        <taxon>Bacteria</taxon>
        <taxon>Pseudomonadati</taxon>
        <taxon>Thermodesulfobacteriota</taxon>
        <taxon>Desulfovibrionia</taxon>
        <taxon>Desulfovibrionales</taxon>
        <taxon>Desulfovibrionaceae</taxon>
        <taxon>Mailhella</taxon>
    </lineage>
</organism>
<accession>A0A9D2HFJ6</accession>
<evidence type="ECO:0000313" key="3">
    <source>
        <dbReference type="Proteomes" id="UP000824225"/>
    </source>
</evidence>
<gene>
    <name evidence="2" type="ORF">H9962_06900</name>
</gene>
<evidence type="ECO:0000259" key="1">
    <source>
        <dbReference type="Pfam" id="PF23961"/>
    </source>
</evidence>
<dbReference type="AlphaFoldDB" id="A0A9D2HFJ6"/>
<dbReference type="InterPro" id="IPR057087">
    <property type="entry name" value="Gp12-like"/>
</dbReference>
<dbReference type="Proteomes" id="UP000824225">
    <property type="component" value="Unassembled WGS sequence"/>
</dbReference>
<dbReference type="Pfam" id="PF23961">
    <property type="entry name" value="Phage_tail_terminator_9"/>
    <property type="match status" value="1"/>
</dbReference>
<feature type="domain" description="Phage neck terminator protein gp12-like" evidence="1">
    <location>
        <begin position="25"/>
        <end position="172"/>
    </location>
</feature>
<comment type="caution">
    <text evidence="2">The sequence shown here is derived from an EMBL/GenBank/DDBJ whole genome shotgun (WGS) entry which is preliminary data.</text>
</comment>
<dbReference type="EMBL" id="DXAN01000023">
    <property type="protein sequence ID" value="HJA08900.1"/>
    <property type="molecule type" value="Genomic_DNA"/>
</dbReference>
<reference evidence="2" key="2">
    <citation type="submission" date="2021-04" db="EMBL/GenBank/DDBJ databases">
        <authorList>
            <person name="Gilroy R."/>
        </authorList>
    </citation>
    <scope>NUCLEOTIDE SEQUENCE</scope>
    <source>
        <strain evidence="2">CHK186-16707</strain>
    </source>
</reference>
<evidence type="ECO:0000313" key="2">
    <source>
        <dbReference type="EMBL" id="HJA08900.1"/>
    </source>
</evidence>
<dbReference type="NCBIfam" id="NF047498">
    <property type="entry name" value="LIC_12616_fam"/>
    <property type="match status" value="1"/>
</dbReference>